<evidence type="ECO:0000256" key="1">
    <source>
        <dbReference type="SAM" id="MobiDB-lite"/>
    </source>
</evidence>
<accession>S9TJV0</accession>
<feature type="region of interest" description="Disordered" evidence="1">
    <location>
        <begin position="177"/>
        <end position="218"/>
    </location>
</feature>
<evidence type="ECO:0000256" key="2">
    <source>
        <dbReference type="SAM" id="SignalP"/>
    </source>
</evidence>
<comment type="caution">
    <text evidence="3">The sequence shown here is derived from an EMBL/GenBank/DDBJ whole genome shotgun (WGS) entry which is preliminary data.</text>
</comment>
<feature type="chain" id="PRO_5004557372" evidence="2">
    <location>
        <begin position="26"/>
        <end position="234"/>
    </location>
</feature>
<proteinExistence type="predicted"/>
<dbReference type="AlphaFoldDB" id="S9TJV0"/>
<dbReference type="Proteomes" id="UP000015354">
    <property type="component" value="Unassembled WGS sequence"/>
</dbReference>
<feature type="signal peptide" evidence="2">
    <location>
        <begin position="1"/>
        <end position="25"/>
    </location>
</feature>
<keyword evidence="4" id="KW-1185">Reference proteome</keyword>
<evidence type="ECO:0000313" key="3">
    <source>
        <dbReference type="EMBL" id="EPY16613.1"/>
    </source>
</evidence>
<gene>
    <name evidence="3" type="ORF">STCU_11111</name>
</gene>
<reference evidence="3 4" key="1">
    <citation type="journal article" date="2013" name="PLoS ONE">
        <title>Predicting the Proteins of Angomonas deanei, Strigomonas culicis and Their Respective Endosymbionts Reveals New Aspects of the Trypanosomatidae Family.</title>
        <authorList>
            <person name="Motta M.C."/>
            <person name="Martins A.C."/>
            <person name="de Souza S.S."/>
            <person name="Catta-Preta C.M."/>
            <person name="Silva R."/>
            <person name="Klein C.C."/>
            <person name="de Almeida L.G."/>
            <person name="de Lima Cunha O."/>
            <person name="Ciapina L.P."/>
            <person name="Brocchi M."/>
            <person name="Colabardini A.C."/>
            <person name="de Araujo Lima B."/>
            <person name="Machado C.R."/>
            <person name="de Almeida Soares C.M."/>
            <person name="Probst C.M."/>
            <person name="de Menezes C.B."/>
            <person name="Thompson C.E."/>
            <person name="Bartholomeu D.C."/>
            <person name="Gradia D.F."/>
            <person name="Pavoni D.P."/>
            <person name="Grisard E.C."/>
            <person name="Fantinatti-Garboggini F."/>
            <person name="Marchini F.K."/>
            <person name="Rodrigues-Luiz G.F."/>
            <person name="Wagner G."/>
            <person name="Goldman G.H."/>
            <person name="Fietto J.L."/>
            <person name="Elias M.C."/>
            <person name="Goldman M.H."/>
            <person name="Sagot M.F."/>
            <person name="Pereira M."/>
            <person name="Stoco P.H."/>
            <person name="de Mendonca-Neto R.P."/>
            <person name="Teixeira S.M."/>
            <person name="Maciel T.E."/>
            <person name="de Oliveira Mendes T.A."/>
            <person name="Urmenyi T.P."/>
            <person name="de Souza W."/>
            <person name="Schenkman S."/>
            <person name="de Vasconcelos A.T."/>
        </authorList>
    </citation>
    <scope>NUCLEOTIDE SEQUENCE [LARGE SCALE GENOMIC DNA]</scope>
</reference>
<organism evidence="3 4">
    <name type="scientific">Strigomonas culicis</name>
    <dbReference type="NCBI Taxonomy" id="28005"/>
    <lineage>
        <taxon>Eukaryota</taxon>
        <taxon>Discoba</taxon>
        <taxon>Euglenozoa</taxon>
        <taxon>Kinetoplastea</taxon>
        <taxon>Metakinetoplastina</taxon>
        <taxon>Trypanosomatida</taxon>
        <taxon>Trypanosomatidae</taxon>
        <taxon>Strigomonadinae</taxon>
        <taxon>Strigomonas</taxon>
    </lineage>
</organism>
<keyword evidence="2" id="KW-0732">Signal</keyword>
<name>S9TJV0_9TRYP</name>
<dbReference type="EMBL" id="ATMH01010997">
    <property type="protein sequence ID" value="EPY16613.1"/>
    <property type="molecule type" value="Genomic_DNA"/>
</dbReference>
<feature type="compositionally biased region" description="Low complexity" evidence="1">
    <location>
        <begin position="177"/>
        <end position="195"/>
    </location>
</feature>
<evidence type="ECO:0000313" key="4">
    <source>
        <dbReference type="Proteomes" id="UP000015354"/>
    </source>
</evidence>
<protein>
    <submittedName>
        <fullName evidence="3">Uncharacterized protein</fullName>
    </submittedName>
</protein>
<sequence length="234" mass="23181">MLLLRRRLLCLWLRLRLQLRGPGGGGEPLLLAAPAVGGGGQPSGRRAVDVAPAHAGGAHAALRRVGLRGPRGAARLARRACGGGGGQRGAVAAALDALEKGESSTLAGGAPARLGYWCVLPPPPLVALASAASRHCGVACAGGTGRRTPLIACARGAPAEGGAAACCPGAAPAPAGRSGTASSGRGAGAAPCSPRRSLWSHRRTSMGESAGRKHGRSEGVREDGFVSYSVVCCL</sequence>